<sequence length="557" mass="66060">MEIKLGGARGGVALVSPEDYDEISKYSWRQDKDGYAIGNVNGKTVKMSRFIMKPEKNQIVDHIYGNILDNRREKLKNTTTQKNNENRRISKTKKSSKYRGVFGKKDKDKIRYRAIVSHDSQRISLGMFSNEVEAAEKFDMYIIHNNLTHIQLNFPDKENEYKNKEYKPIIKTKSSNYIGVTKTSSNKYASFIRNNYKRIHLGTFENEIDAAKKYDEYIIKNNIKSKKLNFPNEHPNYKPNDIIKTLCETINDTIVKLIVNCDRGGVIKIDREDYDKIKFYSCYVNKAGYARITINDNDLSLHRYIMNTDDPDIKIDHKDHDKLNNTKDNLRLSNDEKNAQNKKKYMKATSKYIGICYDKRNNKWIATIMKNGKTIFYKSYKEEEYTMRARDLYIMEFLKEDHYQLNCDWTASEIIEWKEIFKNYNLKSNKNVILRHKKCRGKSKYLGVYKQKNGYGWTSYIVKDKKNIFTKSNNNEEYVAKARDLYIINNLKNDNYILNFQWSLKEICKWNMILNNKIDKNIDIKILEEIISDDNKEYNSLIQNLDEIDKQYHQLIQ</sequence>
<keyword evidence="6" id="KW-0255">Endonuclease</keyword>
<feature type="domain" description="AP2/ERF" evidence="5">
    <location>
        <begin position="97"/>
        <end position="155"/>
    </location>
</feature>
<dbReference type="InterPro" id="IPR044925">
    <property type="entry name" value="His-Me_finger_sf"/>
</dbReference>
<keyword evidence="6" id="KW-0540">Nuclease</keyword>
<dbReference type="GO" id="GO:0003700">
    <property type="term" value="F:DNA-binding transcription factor activity"/>
    <property type="evidence" value="ECO:0007669"/>
    <property type="project" value="InterPro"/>
</dbReference>
<dbReference type="PANTHER" id="PTHR31677:SF157">
    <property type="entry name" value="AP2_ERF DOMAIN-CONTAINING PROTEIN"/>
    <property type="match status" value="1"/>
</dbReference>
<evidence type="ECO:0000256" key="3">
    <source>
        <dbReference type="ARBA" id="ARBA00023163"/>
    </source>
</evidence>
<keyword evidence="2" id="KW-0238">DNA-binding</keyword>
<dbReference type="SUPFAM" id="SSF54060">
    <property type="entry name" value="His-Me finger endonucleases"/>
    <property type="match status" value="2"/>
</dbReference>
<name>A0A1V0SM19_9VIRU</name>
<keyword evidence="1" id="KW-0805">Transcription regulation</keyword>
<dbReference type="PANTHER" id="PTHR31677">
    <property type="entry name" value="AP2 DOMAIN CLASS TRANSCRIPTION FACTOR"/>
    <property type="match status" value="1"/>
</dbReference>
<evidence type="ECO:0000256" key="1">
    <source>
        <dbReference type="ARBA" id="ARBA00023015"/>
    </source>
</evidence>
<dbReference type="GO" id="GO:0003677">
    <property type="term" value="F:DNA binding"/>
    <property type="evidence" value="ECO:0007669"/>
    <property type="project" value="UniProtKB-KW"/>
</dbReference>
<evidence type="ECO:0000256" key="2">
    <source>
        <dbReference type="ARBA" id="ARBA00023125"/>
    </source>
</evidence>
<dbReference type="InterPro" id="IPR016177">
    <property type="entry name" value="DNA-bd_dom_sf"/>
</dbReference>
<evidence type="ECO:0000259" key="5">
    <source>
        <dbReference type="PROSITE" id="PS51032"/>
    </source>
</evidence>
<gene>
    <name evidence="6" type="ORF">Klosneuvirus_15_5</name>
</gene>
<dbReference type="InterPro" id="IPR036955">
    <property type="entry name" value="AP2/ERF_dom_sf"/>
</dbReference>
<dbReference type="GO" id="GO:0004519">
    <property type="term" value="F:endonuclease activity"/>
    <property type="evidence" value="ECO:0007669"/>
    <property type="project" value="UniProtKB-KW"/>
</dbReference>
<dbReference type="Gene3D" id="3.30.730.10">
    <property type="entry name" value="AP2/ERF domain"/>
    <property type="match status" value="2"/>
</dbReference>
<proteinExistence type="predicted"/>
<organism evidence="6">
    <name type="scientific">Klosneuvirus KNV1</name>
    <dbReference type="NCBI Taxonomy" id="1977640"/>
    <lineage>
        <taxon>Viruses</taxon>
        <taxon>Varidnaviria</taxon>
        <taxon>Bamfordvirae</taxon>
        <taxon>Nucleocytoviricota</taxon>
        <taxon>Megaviricetes</taxon>
        <taxon>Imitervirales</taxon>
        <taxon>Mimiviridae</taxon>
        <taxon>Klosneuvirinae</taxon>
        <taxon>Klosneuvirus</taxon>
    </lineage>
</organism>
<protein>
    <submittedName>
        <fullName evidence="6">HNH endonuclease</fullName>
    </submittedName>
</protein>
<keyword evidence="6" id="KW-0378">Hydrolase</keyword>
<feature type="domain" description="AP2/ERF" evidence="5">
    <location>
        <begin position="176"/>
        <end position="231"/>
    </location>
</feature>
<evidence type="ECO:0000256" key="4">
    <source>
        <dbReference type="SAM" id="MobiDB-lite"/>
    </source>
</evidence>
<dbReference type="PROSITE" id="PS51032">
    <property type="entry name" value="AP2_ERF"/>
    <property type="match status" value="2"/>
</dbReference>
<dbReference type="Gene3D" id="3.90.75.20">
    <property type="match status" value="1"/>
</dbReference>
<reference evidence="6" key="1">
    <citation type="journal article" date="2017" name="Science">
        <title>Giant viruses with an expanded complement of translation system components.</title>
        <authorList>
            <person name="Schulz F."/>
            <person name="Yutin N."/>
            <person name="Ivanova N.N."/>
            <person name="Ortega D.R."/>
            <person name="Lee T.K."/>
            <person name="Vierheilig J."/>
            <person name="Daims H."/>
            <person name="Horn M."/>
            <person name="Wagner M."/>
            <person name="Jensen G.J."/>
            <person name="Kyrpides N.C."/>
            <person name="Koonin E.V."/>
            <person name="Woyke T."/>
        </authorList>
    </citation>
    <scope>NUCLEOTIDE SEQUENCE</scope>
    <source>
        <strain evidence="6">KNV1</strain>
    </source>
</reference>
<feature type="region of interest" description="Disordered" evidence="4">
    <location>
        <begin position="78"/>
        <end position="98"/>
    </location>
</feature>
<dbReference type="InterPro" id="IPR001471">
    <property type="entry name" value="AP2/ERF_dom"/>
</dbReference>
<evidence type="ECO:0000313" key="6">
    <source>
        <dbReference type="EMBL" id="ARF12674.1"/>
    </source>
</evidence>
<accession>A0A1V0SM19</accession>
<dbReference type="EMBL" id="KY684122">
    <property type="protein sequence ID" value="ARF12674.1"/>
    <property type="molecule type" value="Genomic_DNA"/>
</dbReference>
<dbReference type="SUPFAM" id="SSF54171">
    <property type="entry name" value="DNA-binding domain"/>
    <property type="match status" value="1"/>
</dbReference>
<dbReference type="SMART" id="SM00380">
    <property type="entry name" value="AP2"/>
    <property type="match status" value="1"/>
</dbReference>
<keyword evidence="3" id="KW-0804">Transcription</keyword>